<keyword evidence="3" id="KW-1185">Reference proteome</keyword>
<name>D0L7K4_GORB4</name>
<reference evidence="3" key="1">
    <citation type="submission" date="2009-10" db="EMBL/GenBank/DDBJ databases">
        <title>The complete chromosome of Gordonia bronchialis DSM 43247.</title>
        <authorList>
            <consortium name="US DOE Joint Genome Institute (JGI-PGF)"/>
            <person name="Lucas S."/>
            <person name="Copeland A."/>
            <person name="Lapidus A."/>
            <person name="Glavina del Rio T."/>
            <person name="Dalin E."/>
            <person name="Tice H."/>
            <person name="Bruce D."/>
            <person name="Goodwin L."/>
            <person name="Pitluck S."/>
            <person name="Kyrpides N."/>
            <person name="Mavromatis K."/>
            <person name="Ivanova N."/>
            <person name="Ovchinnikova G."/>
            <person name="Saunders E."/>
            <person name="Brettin T."/>
            <person name="Detter J.C."/>
            <person name="Han C."/>
            <person name="Larimer F."/>
            <person name="Land M."/>
            <person name="Hauser L."/>
            <person name="Markowitz V."/>
            <person name="Cheng J.-F."/>
            <person name="Hugenholtz P."/>
            <person name="Woyke T."/>
            <person name="Wu D."/>
            <person name="Jando M."/>
            <person name="Schneider S."/>
            <person name="Goeker M."/>
            <person name="Klenk H.-P."/>
            <person name="Eisen J.A."/>
        </authorList>
    </citation>
    <scope>NUCLEOTIDE SEQUENCE [LARGE SCALE GENOMIC DNA]</scope>
    <source>
        <strain evidence="3">ATCC 25592 / DSM 43247 / BCRC 13721 / JCM 3198 / KCTC 3076 / NBRC 16047 / NCTC 10667</strain>
    </source>
</reference>
<dbReference type="EMBL" id="CP001802">
    <property type="protein sequence ID" value="ACY23793.1"/>
    <property type="molecule type" value="Genomic_DNA"/>
</dbReference>
<dbReference type="STRING" id="526226.Gbro_4668"/>
<accession>D0L7K4</accession>
<evidence type="ECO:0000313" key="3">
    <source>
        <dbReference type="Proteomes" id="UP000001219"/>
    </source>
</evidence>
<feature type="compositionally biased region" description="Basic and acidic residues" evidence="1">
    <location>
        <begin position="35"/>
        <end position="54"/>
    </location>
</feature>
<sequence>MKSPDTPTFSAVDEGDWVEQSIPVDDTAAGIDEYPYTRRDDDQDESGGEHPHPP</sequence>
<organism evidence="2 3">
    <name type="scientific">Gordonia bronchialis (strain ATCC 25592 / DSM 43247 / BCRC 13721 / JCM 3198 / KCTC 3076 / NBRC 16047 / NCTC 10667)</name>
    <name type="common">Rhodococcus bronchialis</name>
    <dbReference type="NCBI Taxonomy" id="526226"/>
    <lineage>
        <taxon>Bacteria</taxon>
        <taxon>Bacillati</taxon>
        <taxon>Actinomycetota</taxon>
        <taxon>Actinomycetes</taxon>
        <taxon>Mycobacteriales</taxon>
        <taxon>Gordoniaceae</taxon>
        <taxon>Gordonia</taxon>
    </lineage>
</organism>
<evidence type="ECO:0000313" key="2">
    <source>
        <dbReference type="EMBL" id="ACY23793.1"/>
    </source>
</evidence>
<proteinExistence type="predicted"/>
<reference evidence="2 3" key="2">
    <citation type="journal article" date="2010" name="Stand. Genomic Sci.">
        <title>Complete genome sequence of Gordonia bronchialis type strain (3410).</title>
        <authorList>
            <person name="Ivanova N."/>
            <person name="Sikorski J."/>
            <person name="Jando M."/>
            <person name="Lapidus A."/>
            <person name="Nolan M."/>
            <person name="Lucas S."/>
            <person name="Del Rio T.G."/>
            <person name="Tice H."/>
            <person name="Copeland A."/>
            <person name="Cheng J.F."/>
            <person name="Chen F."/>
            <person name="Bruce D."/>
            <person name="Goodwin L."/>
            <person name="Pitluck S."/>
            <person name="Mavromatis K."/>
            <person name="Ovchinnikova G."/>
            <person name="Pati A."/>
            <person name="Chen A."/>
            <person name="Palaniappan K."/>
            <person name="Land M."/>
            <person name="Hauser L."/>
            <person name="Chang Y.J."/>
            <person name="Jeffries C.D."/>
            <person name="Chain P."/>
            <person name="Saunders E."/>
            <person name="Han C."/>
            <person name="Detter J.C."/>
            <person name="Brettin T."/>
            <person name="Rohde M."/>
            <person name="Goker M."/>
            <person name="Bristow J."/>
            <person name="Eisen J.A."/>
            <person name="Markowitz V."/>
            <person name="Hugenholtz P."/>
            <person name="Klenk H.P."/>
            <person name="Kyrpides N.C."/>
        </authorList>
    </citation>
    <scope>NUCLEOTIDE SEQUENCE [LARGE SCALE GENOMIC DNA]</scope>
    <source>
        <strain evidence="3">ATCC 25592 / DSM 43247 / BCRC 13721 / JCM 3198 / KCTC 3076 / NBRC 16047 / NCTC 10667</strain>
    </source>
</reference>
<evidence type="ECO:0000256" key="1">
    <source>
        <dbReference type="SAM" id="MobiDB-lite"/>
    </source>
</evidence>
<feature type="region of interest" description="Disordered" evidence="1">
    <location>
        <begin position="1"/>
        <end position="54"/>
    </location>
</feature>
<dbReference type="RefSeq" id="WP_012836271.1">
    <property type="nucleotide sequence ID" value="NC_013441.1"/>
</dbReference>
<dbReference type="HOGENOM" id="CLU_3043905_0_0_11"/>
<gene>
    <name evidence="2" type="ordered locus">Gbro_4668</name>
</gene>
<dbReference type="KEGG" id="gbr:Gbro_4668"/>
<protein>
    <submittedName>
        <fullName evidence="2">Uncharacterized protein</fullName>
    </submittedName>
</protein>
<dbReference type="AlphaFoldDB" id="D0L7K4"/>
<dbReference type="Proteomes" id="UP000001219">
    <property type="component" value="Chromosome"/>
</dbReference>